<organism evidence="2 3">
    <name type="scientific">Prymnesium parvum</name>
    <name type="common">Toxic golden alga</name>
    <dbReference type="NCBI Taxonomy" id="97485"/>
    <lineage>
        <taxon>Eukaryota</taxon>
        <taxon>Haptista</taxon>
        <taxon>Haptophyta</taxon>
        <taxon>Prymnesiophyceae</taxon>
        <taxon>Prymnesiales</taxon>
        <taxon>Prymnesiaceae</taxon>
        <taxon>Prymnesium</taxon>
    </lineage>
</organism>
<sequence>MIHPLAACPPSPPASPPHEFTQTQPTSDANQQSFNDASCIYSDRAHFYLQIRLEHDARIPRPLRRGLIVDWGTHNNHTPELPCIRTVLTGERRPNDVEDYYLTDDTQNLARILDLCKARLRYEFPGRDTLGKHLMLLGQEGKTLGRDFLLRLIKSGVKPSITGDLWSESGMGRFGIYAHGITETWAMEKALIGLVACSAERHTAVNIKKWTEEALTAIGFNSKELLEPA</sequence>
<evidence type="ECO:0008006" key="4">
    <source>
        <dbReference type="Google" id="ProtNLM"/>
    </source>
</evidence>
<name>A0AB34JHA1_PRYPA</name>
<feature type="compositionally biased region" description="Pro residues" evidence="1">
    <location>
        <begin position="7"/>
        <end position="16"/>
    </location>
</feature>
<dbReference type="Proteomes" id="UP001515480">
    <property type="component" value="Unassembled WGS sequence"/>
</dbReference>
<gene>
    <name evidence="2" type="ORF">AB1Y20_021933</name>
</gene>
<proteinExistence type="predicted"/>
<feature type="compositionally biased region" description="Polar residues" evidence="1">
    <location>
        <begin position="20"/>
        <end position="33"/>
    </location>
</feature>
<comment type="caution">
    <text evidence="2">The sequence shown here is derived from an EMBL/GenBank/DDBJ whole genome shotgun (WGS) entry which is preliminary data.</text>
</comment>
<evidence type="ECO:0000313" key="2">
    <source>
        <dbReference type="EMBL" id="KAL1520343.1"/>
    </source>
</evidence>
<reference evidence="2 3" key="1">
    <citation type="journal article" date="2024" name="Science">
        <title>Giant polyketide synthase enzymes in the biosynthesis of giant marine polyether toxins.</title>
        <authorList>
            <person name="Fallon T.R."/>
            <person name="Shende V.V."/>
            <person name="Wierzbicki I.H."/>
            <person name="Pendleton A.L."/>
            <person name="Watervoot N.F."/>
            <person name="Auber R.P."/>
            <person name="Gonzalez D.J."/>
            <person name="Wisecaver J.H."/>
            <person name="Moore B.S."/>
        </authorList>
    </citation>
    <scope>NUCLEOTIDE SEQUENCE [LARGE SCALE GENOMIC DNA]</scope>
    <source>
        <strain evidence="2 3">12B1</strain>
    </source>
</reference>
<accession>A0AB34JHA1</accession>
<evidence type="ECO:0000313" key="3">
    <source>
        <dbReference type="Proteomes" id="UP001515480"/>
    </source>
</evidence>
<protein>
    <recommendedName>
        <fullName evidence="4">DNA-directed DNA polymerase</fullName>
    </recommendedName>
</protein>
<dbReference type="AlphaFoldDB" id="A0AB34JHA1"/>
<dbReference type="EMBL" id="JBGBPQ010000008">
    <property type="protein sequence ID" value="KAL1520343.1"/>
    <property type="molecule type" value="Genomic_DNA"/>
</dbReference>
<keyword evidence="3" id="KW-1185">Reference proteome</keyword>
<evidence type="ECO:0000256" key="1">
    <source>
        <dbReference type="SAM" id="MobiDB-lite"/>
    </source>
</evidence>
<feature type="region of interest" description="Disordered" evidence="1">
    <location>
        <begin position="1"/>
        <end position="33"/>
    </location>
</feature>